<gene>
    <name evidence="1" type="ORF">S01H4_50350</name>
</gene>
<dbReference type="EMBL" id="BART01028582">
    <property type="protein sequence ID" value="GAG91258.1"/>
    <property type="molecule type" value="Genomic_DNA"/>
</dbReference>
<feature type="non-terminal residue" evidence="1">
    <location>
        <position position="1"/>
    </location>
</feature>
<organism evidence="1">
    <name type="scientific">marine sediment metagenome</name>
    <dbReference type="NCBI Taxonomy" id="412755"/>
    <lineage>
        <taxon>unclassified sequences</taxon>
        <taxon>metagenomes</taxon>
        <taxon>ecological metagenomes</taxon>
    </lineage>
</organism>
<protein>
    <submittedName>
        <fullName evidence="1">Uncharacterized protein</fullName>
    </submittedName>
</protein>
<proteinExistence type="predicted"/>
<comment type="caution">
    <text evidence="1">The sequence shown here is derived from an EMBL/GenBank/DDBJ whole genome shotgun (WGS) entry which is preliminary data.</text>
</comment>
<name>X1C4C7_9ZZZZ</name>
<sequence>ALRRRYYNEILDLLNKNDFKEAANKYLHVATILIKRKDFENASFIILLWGLCLFKTNQSFESIKTKLGEILDTLGISKGLIKDTFNILILYFLIETNLMGDKELYELGKKILSGDVLPLFDEEIILIS</sequence>
<evidence type="ECO:0000313" key="1">
    <source>
        <dbReference type="EMBL" id="GAG91258.1"/>
    </source>
</evidence>
<accession>X1C4C7</accession>
<reference evidence="1" key="1">
    <citation type="journal article" date="2014" name="Front. Microbiol.">
        <title>High frequency of phylogenetically diverse reductive dehalogenase-homologous genes in deep subseafloor sedimentary metagenomes.</title>
        <authorList>
            <person name="Kawai M."/>
            <person name="Futagami T."/>
            <person name="Toyoda A."/>
            <person name="Takaki Y."/>
            <person name="Nishi S."/>
            <person name="Hori S."/>
            <person name="Arai W."/>
            <person name="Tsubouchi T."/>
            <person name="Morono Y."/>
            <person name="Uchiyama I."/>
            <person name="Ito T."/>
            <person name="Fujiyama A."/>
            <person name="Inagaki F."/>
            <person name="Takami H."/>
        </authorList>
    </citation>
    <scope>NUCLEOTIDE SEQUENCE</scope>
    <source>
        <strain evidence="1">Expedition CK06-06</strain>
    </source>
</reference>
<dbReference type="AlphaFoldDB" id="X1C4C7"/>